<dbReference type="EMBL" id="OZ020114">
    <property type="protein sequence ID" value="CAK9266856.1"/>
    <property type="molecule type" value="Genomic_DNA"/>
</dbReference>
<accession>A0ABP0WIZ9</accession>
<dbReference type="PANTHER" id="PTHR35124">
    <property type="entry name" value="CYTOCHROME P450 FAMILY PROTEIN"/>
    <property type="match status" value="1"/>
</dbReference>
<keyword evidence="3" id="KW-1185">Reference proteome</keyword>
<evidence type="ECO:0000256" key="1">
    <source>
        <dbReference type="SAM" id="MobiDB-lite"/>
    </source>
</evidence>
<dbReference type="Proteomes" id="UP001497444">
    <property type="component" value="Chromosome 19"/>
</dbReference>
<name>A0ABP0WIZ9_9BRYO</name>
<feature type="region of interest" description="Disordered" evidence="1">
    <location>
        <begin position="187"/>
        <end position="207"/>
    </location>
</feature>
<proteinExistence type="predicted"/>
<evidence type="ECO:0000313" key="3">
    <source>
        <dbReference type="Proteomes" id="UP001497444"/>
    </source>
</evidence>
<dbReference type="PANTHER" id="PTHR35124:SF4">
    <property type="entry name" value="CALCINEURIN-LIKE PHOSPHOESTERASE DOMAIN-CONTAINING PROTEIN"/>
    <property type="match status" value="1"/>
</dbReference>
<reference evidence="2" key="1">
    <citation type="submission" date="2024-02" db="EMBL/GenBank/DDBJ databases">
        <authorList>
            <consortium name="ELIXIR-Norway"/>
            <consortium name="Elixir Norway"/>
        </authorList>
    </citation>
    <scope>NUCLEOTIDE SEQUENCE</scope>
</reference>
<sequence length="573" mass="64880">MLPAGTADGEEVAGDWKQLRLVTSTFDTYTECILEQLQRNGSKSSPCHKVHTNVTRVVLGMMPGIGAARSSDLRDGLGVISLATGVEHTLLLVSYSADGSPRCAGGDFYETDLASSHWRSRPPIEDLGNGSYAVTLLVDDAFAGSFNFSAFLLFDAFHGLDHDCLRWMIGRQMVSLQVQFVKQEDRAAGSSSTHDTAEDQSPNGLFPQDLMKKRWRICDRDRDFARTRSWMGRWSRTWINDFCEADGEGRFRHCVPTEHDSCSSNESSYQSCEGRLSKLESNGWVYSTRSCTPKIFEAQEAWNCLDGRWLFFWGDSNFQDTIRNLLLFVLEIPVPHGTNISDWELPRTFEDDFVNPVRPDQAVHISSIFNGHHIVSGNFEGLGSLQDSDYRDSILKHFREENSSPDTIFLNSGLHDGVAFNTTAEYVTAVDLSLDFWESVWNSMRRKPRVVYRTTVTPAGYSRGMHSNPHKMEVFNRIMVERLHARLPTAQFVDAYDLTFPWHYDNNYSDGGHYGRAPGANFFWHRKPHHYFVDIMLAHLLLNAICPQVAAAQEDFIAPAPSWQQKISTDAKK</sequence>
<evidence type="ECO:0000313" key="2">
    <source>
        <dbReference type="EMBL" id="CAK9266856.1"/>
    </source>
</evidence>
<feature type="compositionally biased region" description="Polar residues" evidence="1">
    <location>
        <begin position="189"/>
        <end position="203"/>
    </location>
</feature>
<protein>
    <submittedName>
        <fullName evidence="2">Uncharacterized protein</fullName>
    </submittedName>
</protein>
<organism evidence="2 3">
    <name type="scientific">Sphagnum jensenii</name>
    <dbReference type="NCBI Taxonomy" id="128206"/>
    <lineage>
        <taxon>Eukaryota</taxon>
        <taxon>Viridiplantae</taxon>
        <taxon>Streptophyta</taxon>
        <taxon>Embryophyta</taxon>
        <taxon>Bryophyta</taxon>
        <taxon>Sphagnophytina</taxon>
        <taxon>Sphagnopsida</taxon>
        <taxon>Sphagnales</taxon>
        <taxon>Sphagnaceae</taxon>
        <taxon>Sphagnum</taxon>
    </lineage>
</organism>
<gene>
    <name evidence="2" type="ORF">CSSPJE1EN1_LOCUS12334</name>
</gene>